<accession>A0A5K0YDF2</accession>
<gene>
    <name evidence="1" type="ORF">NYM_LOCUS9010</name>
</gene>
<evidence type="ECO:0000313" key="1">
    <source>
        <dbReference type="EMBL" id="VVV75649.1"/>
    </source>
</evidence>
<sequence length="70" mass="7754">MNLLASESKLREIADPSCEGVQPESLDALVLIAMQCVSSNPEDRPTMHRVVQILESEVMTPCPSDFYDSE</sequence>
<dbReference type="EMBL" id="LR721777">
    <property type="protein sequence ID" value="VVV75649.1"/>
    <property type="molecule type" value="Genomic_DNA"/>
</dbReference>
<evidence type="ECO:0008006" key="2">
    <source>
        <dbReference type="Google" id="ProtNLM"/>
    </source>
</evidence>
<dbReference type="Gene3D" id="1.10.510.10">
    <property type="entry name" value="Transferase(Phosphotransferase) domain 1"/>
    <property type="match status" value="1"/>
</dbReference>
<name>A0A5K0YDF2_9MAGN</name>
<dbReference type="AlphaFoldDB" id="A0A5K0YDF2"/>
<organism evidence="1">
    <name type="scientific">Nymphaea colorata</name>
    <name type="common">pocket water lily</name>
    <dbReference type="NCBI Taxonomy" id="210225"/>
    <lineage>
        <taxon>Eukaryota</taxon>
        <taxon>Viridiplantae</taxon>
        <taxon>Streptophyta</taxon>
        <taxon>Embryophyta</taxon>
        <taxon>Tracheophyta</taxon>
        <taxon>Spermatophyta</taxon>
        <taxon>Magnoliopsida</taxon>
        <taxon>Nymphaeales</taxon>
        <taxon>Nymphaeaceae</taxon>
        <taxon>Nymphaea</taxon>
    </lineage>
</organism>
<reference evidence="1" key="1">
    <citation type="submission" date="2019-09" db="EMBL/GenBank/DDBJ databases">
        <authorList>
            <person name="Zhang L."/>
        </authorList>
    </citation>
    <scope>NUCLEOTIDE SEQUENCE</scope>
</reference>
<proteinExistence type="predicted"/>
<protein>
    <recommendedName>
        <fullName evidence="2">Serine-threonine/tyrosine-protein kinase catalytic domain-containing protein</fullName>
    </recommendedName>
</protein>